<evidence type="ECO:0008006" key="6">
    <source>
        <dbReference type="Google" id="ProtNLM"/>
    </source>
</evidence>
<keyword evidence="5" id="KW-1185">Reference proteome</keyword>
<feature type="chain" id="PRO_5013647850" description="Ig-like domain-containing protein" evidence="3">
    <location>
        <begin position="23"/>
        <end position="389"/>
    </location>
</feature>
<organism evidence="4 5">
    <name type="scientific">Stichopus japonicus</name>
    <name type="common">Sea cucumber</name>
    <dbReference type="NCBI Taxonomy" id="307972"/>
    <lineage>
        <taxon>Eukaryota</taxon>
        <taxon>Metazoa</taxon>
        <taxon>Echinodermata</taxon>
        <taxon>Eleutherozoa</taxon>
        <taxon>Echinozoa</taxon>
        <taxon>Holothuroidea</taxon>
        <taxon>Aspidochirotacea</taxon>
        <taxon>Aspidochirotida</taxon>
        <taxon>Stichopodidae</taxon>
        <taxon>Apostichopus</taxon>
    </lineage>
</organism>
<comment type="caution">
    <text evidence="4">The sequence shown here is derived from an EMBL/GenBank/DDBJ whole genome shotgun (WGS) entry which is preliminary data.</text>
</comment>
<proteinExistence type="predicted"/>
<dbReference type="Proteomes" id="UP000230750">
    <property type="component" value="Unassembled WGS sequence"/>
</dbReference>
<feature type="region of interest" description="Disordered" evidence="1">
    <location>
        <begin position="368"/>
        <end position="389"/>
    </location>
</feature>
<sequence>MMKAYFVCLVVFTLFHCREVIAGPTVLTSIQGAIQVGFGEYGAYPFIKSINVSCRARNIPVEGSIELFENRSSVGKVKVPAQSNATVLSLRNIGSHKRIIFTCRLQIMNAGYTSYIVDDSVGFTLWSEKPPQPRCISSIGSSGTTRESLNLTCVAPLTDPPQRLTWNGLDAPSADLHIFENFAYISQYVNVSDIQNPQSNPPAEIQWTVFGDDGDILNDLFITNLNVSINQNVAGASTINLTGKAVPFLNIHTVLCIAHGRSFIRVGVAQREIPKSSTTSAVTKSTIDSSTTQLDDNGGVDDGNCGSKNSITFITVIAILLVIIFILAFMCVYLCYRLRVTNKARMHSDNNRQLDSVHRDNVGYETYVPPASAPSQYQNVKPVSTHNPP</sequence>
<protein>
    <recommendedName>
        <fullName evidence="6">Ig-like domain-containing protein</fullName>
    </recommendedName>
</protein>
<feature type="region of interest" description="Disordered" evidence="1">
    <location>
        <begin position="279"/>
        <end position="301"/>
    </location>
</feature>
<feature type="transmembrane region" description="Helical" evidence="2">
    <location>
        <begin position="313"/>
        <end position="336"/>
    </location>
</feature>
<feature type="signal peptide" evidence="3">
    <location>
        <begin position="1"/>
        <end position="22"/>
    </location>
</feature>
<keyword evidence="2" id="KW-1133">Transmembrane helix</keyword>
<keyword evidence="3" id="KW-0732">Signal</keyword>
<reference evidence="4 5" key="1">
    <citation type="journal article" date="2017" name="PLoS Biol.">
        <title>The sea cucumber genome provides insights into morphological evolution and visceral regeneration.</title>
        <authorList>
            <person name="Zhang X."/>
            <person name="Sun L."/>
            <person name="Yuan J."/>
            <person name="Sun Y."/>
            <person name="Gao Y."/>
            <person name="Zhang L."/>
            <person name="Li S."/>
            <person name="Dai H."/>
            <person name="Hamel J.F."/>
            <person name="Liu C."/>
            <person name="Yu Y."/>
            <person name="Liu S."/>
            <person name="Lin W."/>
            <person name="Guo K."/>
            <person name="Jin S."/>
            <person name="Xu P."/>
            <person name="Storey K.B."/>
            <person name="Huan P."/>
            <person name="Zhang T."/>
            <person name="Zhou Y."/>
            <person name="Zhang J."/>
            <person name="Lin C."/>
            <person name="Li X."/>
            <person name="Xing L."/>
            <person name="Huo D."/>
            <person name="Sun M."/>
            <person name="Wang L."/>
            <person name="Mercier A."/>
            <person name="Li F."/>
            <person name="Yang H."/>
            <person name="Xiang J."/>
        </authorList>
    </citation>
    <scope>NUCLEOTIDE SEQUENCE [LARGE SCALE GENOMIC DNA]</scope>
    <source>
        <strain evidence="4">Shaxun</strain>
        <tissue evidence="4">Muscle</tissue>
    </source>
</reference>
<name>A0A2G8K0C2_STIJA</name>
<keyword evidence="2" id="KW-0812">Transmembrane</keyword>
<feature type="compositionally biased region" description="Polar residues" evidence="1">
    <location>
        <begin position="373"/>
        <end position="389"/>
    </location>
</feature>
<evidence type="ECO:0000256" key="3">
    <source>
        <dbReference type="SAM" id="SignalP"/>
    </source>
</evidence>
<accession>A0A2G8K0C2</accession>
<evidence type="ECO:0000313" key="5">
    <source>
        <dbReference type="Proteomes" id="UP000230750"/>
    </source>
</evidence>
<evidence type="ECO:0000256" key="1">
    <source>
        <dbReference type="SAM" id="MobiDB-lite"/>
    </source>
</evidence>
<evidence type="ECO:0000256" key="2">
    <source>
        <dbReference type="SAM" id="Phobius"/>
    </source>
</evidence>
<dbReference type="EMBL" id="MRZV01001019">
    <property type="protein sequence ID" value="PIK41440.1"/>
    <property type="molecule type" value="Genomic_DNA"/>
</dbReference>
<dbReference type="AlphaFoldDB" id="A0A2G8K0C2"/>
<keyword evidence="2" id="KW-0472">Membrane</keyword>
<gene>
    <name evidence="4" type="ORF">BSL78_21710</name>
</gene>
<evidence type="ECO:0000313" key="4">
    <source>
        <dbReference type="EMBL" id="PIK41440.1"/>
    </source>
</evidence>